<dbReference type="GO" id="GO:0000287">
    <property type="term" value="F:magnesium ion binding"/>
    <property type="evidence" value="ECO:0007669"/>
    <property type="project" value="TreeGrafter"/>
</dbReference>
<evidence type="ECO:0000313" key="2">
    <source>
        <dbReference type="Proteomes" id="UP000826793"/>
    </source>
</evidence>
<protein>
    <submittedName>
        <fullName evidence="1">HAD-IIB family hydrolase</fullName>
    </submittedName>
</protein>
<dbReference type="GO" id="GO:0016791">
    <property type="term" value="F:phosphatase activity"/>
    <property type="evidence" value="ECO:0007669"/>
    <property type="project" value="TreeGrafter"/>
</dbReference>
<sequence length="275" mass="30356">MIKALFFDIDGTLIDHAAGGPGVMPASTLACLQAARRKGIQLYVATGRPLEMVHFLEAYFPFDGFVAFNGQLAVTREGEVLHRLPHHPEDIRKLVELVRADPFPCLIQEQEEKFYVSYFPIMAEHYRWAGLPVPQGPYDLRRLETVPVLQFLAYIPFAEAQQRLSPLEHIEITSAGGEILDVIPKAGGKEVGIAAVAARYGWNREEIMVFGDGQNDARMLRWAGIGVALGNGVPAAKEAADFVTTPIGEDGVLQALLHYHILTPEEVHLPPQKEA</sequence>
<dbReference type="GO" id="GO:0005829">
    <property type="term" value="C:cytosol"/>
    <property type="evidence" value="ECO:0007669"/>
    <property type="project" value="TreeGrafter"/>
</dbReference>
<dbReference type="InterPro" id="IPR036412">
    <property type="entry name" value="HAD-like_sf"/>
</dbReference>
<comment type="caution">
    <text evidence="1">The sequence shown here is derived from an EMBL/GenBank/DDBJ whole genome shotgun (WGS) entry which is preliminary data.</text>
</comment>
<dbReference type="SFLD" id="SFLDS00003">
    <property type="entry name" value="Haloacid_Dehalogenase"/>
    <property type="match status" value="1"/>
</dbReference>
<dbReference type="InterPro" id="IPR023214">
    <property type="entry name" value="HAD_sf"/>
</dbReference>
<dbReference type="PROSITE" id="PS51257">
    <property type="entry name" value="PROKAR_LIPOPROTEIN"/>
    <property type="match status" value="1"/>
</dbReference>
<dbReference type="SFLD" id="SFLDG01140">
    <property type="entry name" value="C2.B:_Phosphomannomutase_and_P"/>
    <property type="match status" value="1"/>
</dbReference>
<keyword evidence="1" id="KW-0378">Hydrolase</keyword>
<dbReference type="Gene3D" id="3.30.1240.10">
    <property type="match status" value="1"/>
</dbReference>
<dbReference type="PANTHER" id="PTHR10000">
    <property type="entry name" value="PHOSPHOSERINE PHOSPHATASE"/>
    <property type="match status" value="1"/>
</dbReference>
<dbReference type="PROSITE" id="PS01229">
    <property type="entry name" value="COF_2"/>
    <property type="match status" value="1"/>
</dbReference>
<dbReference type="InterPro" id="IPR006379">
    <property type="entry name" value="HAD-SF_hydro_IIB"/>
</dbReference>
<dbReference type="EMBL" id="DWXG01000046">
    <property type="protein sequence ID" value="HJB98112.1"/>
    <property type="molecule type" value="Genomic_DNA"/>
</dbReference>
<accession>A0A9D2MV63</accession>
<dbReference type="NCBIfam" id="TIGR01484">
    <property type="entry name" value="HAD-SF-IIB"/>
    <property type="match status" value="1"/>
</dbReference>
<organism evidence="1 2">
    <name type="scientific">Candidatus Acutalibacter pullicola</name>
    <dbReference type="NCBI Taxonomy" id="2838417"/>
    <lineage>
        <taxon>Bacteria</taxon>
        <taxon>Bacillati</taxon>
        <taxon>Bacillota</taxon>
        <taxon>Clostridia</taxon>
        <taxon>Eubacteriales</taxon>
        <taxon>Acutalibacteraceae</taxon>
        <taxon>Acutalibacter</taxon>
    </lineage>
</organism>
<proteinExistence type="predicted"/>
<dbReference type="Gene3D" id="3.40.50.1000">
    <property type="entry name" value="HAD superfamily/HAD-like"/>
    <property type="match status" value="1"/>
</dbReference>
<gene>
    <name evidence="1" type="ORF">H9710_05975</name>
</gene>
<dbReference type="AlphaFoldDB" id="A0A9D2MV63"/>
<dbReference type="PANTHER" id="PTHR10000:SF25">
    <property type="entry name" value="PHOSPHATASE YKRA-RELATED"/>
    <property type="match status" value="1"/>
</dbReference>
<evidence type="ECO:0000313" key="1">
    <source>
        <dbReference type="EMBL" id="HJB98112.1"/>
    </source>
</evidence>
<reference evidence="1" key="1">
    <citation type="journal article" date="2021" name="PeerJ">
        <title>Extensive microbial diversity within the chicken gut microbiome revealed by metagenomics and culture.</title>
        <authorList>
            <person name="Gilroy R."/>
            <person name="Ravi A."/>
            <person name="Getino M."/>
            <person name="Pursley I."/>
            <person name="Horton D.L."/>
            <person name="Alikhan N.F."/>
            <person name="Baker D."/>
            <person name="Gharbi K."/>
            <person name="Hall N."/>
            <person name="Watson M."/>
            <person name="Adriaenssens E.M."/>
            <person name="Foster-Nyarko E."/>
            <person name="Jarju S."/>
            <person name="Secka A."/>
            <person name="Antonio M."/>
            <person name="Oren A."/>
            <person name="Chaudhuri R.R."/>
            <person name="La Ragione R."/>
            <person name="Hildebrand F."/>
            <person name="Pallen M.J."/>
        </authorList>
    </citation>
    <scope>NUCLEOTIDE SEQUENCE</scope>
    <source>
        <strain evidence="1">CHK185-1770</strain>
    </source>
</reference>
<dbReference type="Proteomes" id="UP000826793">
    <property type="component" value="Unassembled WGS sequence"/>
</dbReference>
<name>A0A9D2MV63_9FIRM</name>
<reference evidence="1" key="2">
    <citation type="submission" date="2021-04" db="EMBL/GenBank/DDBJ databases">
        <authorList>
            <person name="Gilroy R."/>
        </authorList>
    </citation>
    <scope>NUCLEOTIDE SEQUENCE</scope>
    <source>
        <strain evidence="1">CHK185-1770</strain>
    </source>
</reference>
<dbReference type="Pfam" id="PF08282">
    <property type="entry name" value="Hydrolase_3"/>
    <property type="match status" value="1"/>
</dbReference>
<dbReference type="SUPFAM" id="SSF56784">
    <property type="entry name" value="HAD-like"/>
    <property type="match status" value="1"/>
</dbReference>